<dbReference type="EMBL" id="JAGUCO010000008">
    <property type="protein sequence ID" value="MBS2099086.1"/>
    <property type="molecule type" value="Genomic_DNA"/>
</dbReference>
<dbReference type="InterPro" id="IPR047817">
    <property type="entry name" value="ABC2_TM_bact-type"/>
</dbReference>
<dbReference type="Proteomes" id="UP000708576">
    <property type="component" value="Unassembled WGS sequence"/>
</dbReference>
<dbReference type="Pfam" id="PF01061">
    <property type="entry name" value="ABC2_membrane"/>
    <property type="match status" value="1"/>
</dbReference>
<evidence type="ECO:0000313" key="12">
    <source>
        <dbReference type="Proteomes" id="UP000708576"/>
    </source>
</evidence>
<feature type="transmembrane region" description="Helical" evidence="9">
    <location>
        <begin position="80"/>
        <end position="104"/>
    </location>
</feature>
<comment type="similarity">
    <text evidence="2 9">Belongs to the ABC-2 integral membrane protein family.</text>
</comment>
<dbReference type="RefSeq" id="WP_212216444.1">
    <property type="nucleotide sequence ID" value="NZ_JAGUCO010000008.1"/>
</dbReference>
<evidence type="ECO:0000256" key="9">
    <source>
        <dbReference type="RuleBase" id="RU361157"/>
    </source>
</evidence>
<dbReference type="PANTHER" id="PTHR30413:SF8">
    <property type="entry name" value="TRANSPORT PERMEASE PROTEIN"/>
    <property type="match status" value="1"/>
</dbReference>
<gene>
    <name evidence="11" type="ORF">KEM10_12410</name>
</gene>
<keyword evidence="7 9" id="KW-1133">Transmembrane helix</keyword>
<evidence type="ECO:0000313" key="11">
    <source>
        <dbReference type="EMBL" id="MBS2099086.1"/>
    </source>
</evidence>
<feature type="domain" description="ABC transmembrane type-2" evidence="10">
    <location>
        <begin position="45"/>
        <end position="270"/>
    </location>
</feature>
<dbReference type="PANTHER" id="PTHR30413">
    <property type="entry name" value="INNER MEMBRANE TRANSPORT PERMEASE"/>
    <property type="match status" value="1"/>
</dbReference>
<evidence type="ECO:0000256" key="6">
    <source>
        <dbReference type="ARBA" id="ARBA00022692"/>
    </source>
</evidence>
<evidence type="ECO:0000256" key="5">
    <source>
        <dbReference type="ARBA" id="ARBA00022519"/>
    </source>
</evidence>
<evidence type="ECO:0000256" key="7">
    <source>
        <dbReference type="ARBA" id="ARBA00022989"/>
    </source>
</evidence>
<evidence type="ECO:0000256" key="1">
    <source>
        <dbReference type="ARBA" id="ARBA00004429"/>
    </source>
</evidence>
<comment type="subcellular location">
    <subcellularLocation>
        <location evidence="1">Cell inner membrane</location>
        <topology evidence="1">Multi-pass membrane protein</topology>
    </subcellularLocation>
    <subcellularLocation>
        <location evidence="9">Cell membrane</location>
        <topology evidence="9">Multi-pass membrane protein</topology>
    </subcellularLocation>
</comment>
<dbReference type="InterPro" id="IPR000412">
    <property type="entry name" value="ABC_2_transport"/>
</dbReference>
<keyword evidence="6 9" id="KW-0812">Transmembrane</keyword>
<dbReference type="InterPro" id="IPR013525">
    <property type="entry name" value="ABC2_TM"/>
</dbReference>
<keyword evidence="5" id="KW-0997">Cell inner membrane</keyword>
<comment type="caution">
    <text evidence="11">The sequence shown here is derived from an EMBL/GenBank/DDBJ whole genome shotgun (WGS) entry which is preliminary data.</text>
</comment>
<keyword evidence="4 9" id="KW-1003">Cell membrane</keyword>
<feature type="transmembrane region" description="Helical" evidence="9">
    <location>
        <begin position="125"/>
        <end position="148"/>
    </location>
</feature>
<evidence type="ECO:0000256" key="3">
    <source>
        <dbReference type="ARBA" id="ARBA00022448"/>
    </source>
</evidence>
<keyword evidence="12" id="KW-1185">Reference proteome</keyword>
<name>A0ABS5JXM0_9BACT</name>
<feature type="transmembrane region" description="Helical" evidence="9">
    <location>
        <begin position="160"/>
        <end position="180"/>
    </location>
</feature>
<evidence type="ECO:0000256" key="4">
    <source>
        <dbReference type="ARBA" id="ARBA00022475"/>
    </source>
</evidence>
<feature type="transmembrane region" description="Helical" evidence="9">
    <location>
        <begin position="192"/>
        <end position="211"/>
    </location>
</feature>
<protein>
    <recommendedName>
        <fullName evidence="9">Transport permease protein</fullName>
    </recommendedName>
</protein>
<reference evidence="11 12" key="1">
    <citation type="journal article" date="2015" name="Int. J. Syst. Evol. Microbiol.">
        <title>Carboxylicivirga linearis sp. nov., isolated from a sea cucumber culture pond.</title>
        <authorList>
            <person name="Wang F.Q."/>
            <person name="Zhou Y.X."/>
            <person name="Lin X.Z."/>
            <person name="Chen G.J."/>
            <person name="Du Z.J."/>
        </authorList>
    </citation>
    <scope>NUCLEOTIDE SEQUENCE [LARGE SCALE GENOMIC DNA]</scope>
    <source>
        <strain evidence="11 12">FB218</strain>
    </source>
</reference>
<feature type="transmembrane region" description="Helical" evidence="9">
    <location>
        <begin position="48"/>
        <end position="68"/>
    </location>
</feature>
<organism evidence="11 12">
    <name type="scientific">Carboxylicivirga linearis</name>
    <dbReference type="NCBI Taxonomy" id="1628157"/>
    <lineage>
        <taxon>Bacteria</taxon>
        <taxon>Pseudomonadati</taxon>
        <taxon>Bacteroidota</taxon>
        <taxon>Bacteroidia</taxon>
        <taxon>Marinilabiliales</taxon>
        <taxon>Marinilabiliaceae</taxon>
        <taxon>Carboxylicivirga</taxon>
    </lineage>
</organism>
<evidence type="ECO:0000256" key="8">
    <source>
        <dbReference type="ARBA" id="ARBA00023136"/>
    </source>
</evidence>
<accession>A0ABS5JXM0</accession>
<proteinExistence type="inferred from homology"/>
<dbReference type="PRINTS" id="PR00164">
    <property type="entry name" value="ABC2TRNSPORT"/>
</dbReference>
<keyword evidence="8 9" id="KW-0472">Membrane</keyword>
<dbReference type="PROSITE" id="PS51012">
    <property type="entry name" value="ABC_TM2"/>
    <property type="match status" value="1"/>
</dbReference>
<evidence type="ECO:0000256" key="2">
    <source>
        <dbReference type="ARBA" id="ARBA00007783"/>
    </source>
</evidence>
<evidence type="ECO:0000259" key="10">
    <source>
        <dbReference type="PROSITE" id="PS51012"/>
    </source>
</evidence>
<sequence>MEYANVIKPKDKVFDLRLKEIWSYRDLLVLFVRRDFVSVYKQTILGPAWFFIQPLFTTFIYTFIFGNIADLPADGIPHSLFYLAGITAWNYFATSLTTISDTFVSNSSLFGKVYFPRAVTPLSIVFSNLIQFGLQLLLFLLIYVYYVIIGVPVSISPTLALFPLLVIMMALLSLGLGMTISSMTTKYRDLKFLIKFGIQLAMYGSSVIYPLSEIPEQYKIWVMINPMVGIIETFKYMFFSVGTFSWGLLFYSLVFSVLIFVIGLAIFNKTEKNFMDTV</sequence>
<keyword evidence="3 9" id="KW-0813">Transport</keyword>
<feature type="transmembrane region" description="Helical" evidence="9">
    <location>
        <begin position="244"/>
        <end position="267"/>
    </location>
</feature>